<dbReference type="InterPro" id="IPR050300">
    <property type="entry name" value="GDXG_lipolytic_enzyme"/>
</dbReference>
<dbReference type="EMBL" id="SAWZ01000006">
    <property type="protein sequence ID" value="RXR04390.1"/>
    <property type="molecule type" value="Genomic_DNA"/>
</dbReference>
<gene>
    <name evidence="3" type="ORF">EPA99_13040</name>
</gene>
<reference evidence="3 4" key="1">
    <citation type="submission" date="2019-01" db="EMBL/GenBank/DDBJ databases">
        <title>Pseudoxanthomonas composti sp. nov., isolated from compost.</title>
        <authorList>
            <person name="Yang G."/>
        </authorList>
    </citation>
    <scope>NUCLEOTIDE SEQUENCE [LARGE SCALE GENOMIC DNA]</scope>
    <source>
        <strain evidence="3 4">GSS15</strain>
    </source>
</reference>
<name>A0A4Q1JTY1_9GAMM</name>
<dbReference type="Gene3D" id="3.40.50.1820">
    <property type="entry name" value="alpha/beta hydrolase"/>
    <property type="match status" value="1"/>
</dbReference>
<accession>A0A4Q1JTY1</accession>
<dbReference type="GO" id="GO:0016787">
    <property type="term" value="F:hydrolase activity"/>
    <property type="evidence" value="ECO:0007669"/>
    <property type="project" value="UniProtKB-KW"/>
</dbReference>
<dbReference type="PROSITE" id="PS51257">
    <property type="entry name" value="PROKAR_LIPOPROTEIN"/>
    <property type="match status" value="1"/>
</dbReference>
<dbReference type="Pfam" id="PF20434">
    <property type="entry name" value="BD-FAE"/>
    <property type="match status" value="1"/>
</dbReference>
<dbReference type="InterPro" id="IPR029058">
    <property type="entry name" value="AB_hydrolase_fold"/>
</dbReference>
<feature type="domain" description="BD-FAE-like" evidence="2">
    <location>
        <begin position="52"/>
        <end position="239"/>
    </location>
</feature>
<dbReference type="PANTHER" id="PTHR48081:SF9">
    <property type="entry name" value="CARBOXYLESTERASE"/>
    <property type="match status" value="1"/>
</dbReference>
<evidence type="ECO:0000256" key="1">
    <source>
        <dbReference type="ARBA" id="ARBA00022801"/>
    </source>
</evidence>
<sequence>MNRFLCFFRLGLTGAAALLLAGCQTIVFGIANRGVAHPDATAVYDSARGLSLDIYKPAAPSARAPVVVFFYGGSWQRGSRAQYRFVGRRLTETGAVVMVADYRLAPATPFPGFMHDGARAVAWARQHATDYGGDPARVFVAGHSAGAQIAALLGTDARYLEAQGLKPAQLAGVIGLSGPYDFTIQGDRALEGVFGPAWQWPKAMAAGFVDGDEPPFLLAIGSDDKIVSPGQTFELARKLKARGVPVQTLTLPGGSHFTPLVELYAPKRGPQLLQAIDDFVRAP</sequence>
<dbReference type="InterPro" id="IPR049492">
    <property type="entry name" value="BD-FAE-like_dom"/>
</dbReference>
<proteinExistence type="predicted"/>
<evidence type="ECO:0000259" key="2">
    <source>
        <dbReference type="Pfam" id="PF20434"/>
    </source>
</evidence>
<evidence type="ECO:0000313" key="4">
    <source>
        <dbReference type="Proteomes" id="UP000289784"/>
    </source>
</evidence>
<keyword evidence="4" id="KW-1185">Reference proteome</keyword>
<keyword evidence="1 3" id="KW-0378">Hydrolase</keyword>
<dbReference type="Proteomes" id="UP000289784">
    <property type="component" value="Unassembled WGS sequence"/>
</dbReference>
<comment type="caution">
    <text evidence="3">The sequence shown here is derived from an EMBL/GenBank/DDBJ whole genome shotgun (WGS) entry which is preliminary data.</text>
</comment>
<dbReference type="SUPFAM" id="SSF53474">
    <property type="entry name" value="alpha/beta-Hydrolases"/>
    <property type="match status" value="1"/>
</dbReference>
<dbReference type="AlphaFoldDB" id="A0A4Q1JTY1"/>
<dbReference type="PANTHER" id="PTHR48081">
    <property type="entry name" value="AB HYDROLASE SUPERFAMILY PROTEIN C4A8.06C"/>
    <property type="match status" value="1"/>
</dbReference>
<evidence type="ECO:0000313" key="3">
    <source>
        <dbReference type="EMBL" id="RXR04390.1"/>
    </source>
</evidence>
<dbReference type="OrthoDB" id="9771666at2"/>
<dbReference type="RefSeq" id="WP_129471661.1">
    <property type="nucleotide sequence ID" value="NZ_SAWZ01000006.1"/>
</dbReference>
<organism evidence="3 4">
    <name type="scientific">Pseudoxanthomonas composti</name>
    <dbReference type="NCBI Taxonomy" id="2137479"/>
    <lineage>
        <taxon>Bacteria</taxon>
        <taxon>Pseudomonadati</taxon>
        <taxon>Pseudomonadota</taxon>
        <taxon>Gammaproteobacteria</taxon>
        <taxon>Lysobacterales</taxon>
        <taxon>Lysobacteraceae</taxon>
        <taxon>Pseudoxanthomonas</taxon>
    </lineage>
</organism>
<protein>
    <submittedName>
        <fullName evidence="3">Alpha/beta hydrolase</fullName>
    </submittedName>
</protein>